<sequence>MSLGRMHFQLQLQLSPNTSTGRYRASHGPSLSAGCRPWFHGLDAGSCTYRSMSVDLPVNLRRVIEYRTWMGLSRHLHYSCYHINRAPCLDMRRMCHQVPTMAITHADPSSGSLGHPSVLSRGSYLLQPSSGISWGSDNLALHLGCNLGPESQSNHPLLAHVITHAPHLDVSFTRGRSTVPGMRARRLSLVSCGWQMVQFKRQSYRDHAACPLLIDGARLATNTVLSCNFCSHIVPSSPQRLAHR</sequence>
<evidence type="ECO:0000313" key="1">
    <source>
        <dbReference type="EMBL" id="KAH7319635.1"/>
    </source>
</evidence>
<name>A0A8K0SX90_9HYPO</name>
<evidence type="ECO:0000313" key="2">
    <source>
        <dbReference type="Proteomes" id="UP000813444"/>
    </source>
</evidence>
<dbReference type="PROSITE" id="PS51257">
    <property type="entry name" value="PROKAR_LIPOPROTEIN"/>
    <property type="match status" value="1"/>
</dbReference>
<dbReference type="Proteomes" id="UP000813444">
    <property type="component" value="Unassembled WGS sequence"/>
</dbReference>
<protein>
    <submittedName>
        <fullName evidence="1">Uncharacterized protein</fullName>
    </submittedName>
</protein>
<keyword evidence="2" id="KW-1185">Reference proteome</keyword>
<comment type="caution">
    <text evidence="1">The sequence shown here is derived from an EMBL/GenBank/DDBJ whole genome shotgun (WGS) entry which is preliminary data.</text>
</comment>
<accession>A0A8K0SX90</accession>
<proteinExistence type="predicted"/>
<dbReference type="EMBL" id="JAGPNK010000006">
    <property type="protein sequence ID" value="KAH7319635.1"/>
    <property type="molecule type" value="Genomic_DNA"/>
</dbReference>
<reference evidence="1" key="1">
    <citation type="journal article" date="2021" name="Nat. Commun.">
        <title>Genetic determinants of endophytism in the Arabidopsis root mycobiome.</title>
        <authorList>
            <person name="Mesny F."/>
            <person name="Miyauchi S."/>
            <person name="Thiergart T."/>
            <person name="Pickel B."/>
            <person name="Atanasova L."/>
            <person name="Karlsson M."/>
            <person name="Huettel B."/>
            <person name="Barry K.W."/>
            <person name="Haridas S."/>
            <person name="Chen C."/>
            <person name="Bauer D."/>
            <person name="Andreopoulos W."/>
            <person name="Pangilinan J."/>
            <person name="LaButti K."/>
            <person name="Riley R."/>
            <person name="Lipzen A."/>
            <person name="Clum A."/>
            <person name="Drula E."/>
            <person name="Henrissat B."/>
            <person name="Kohler A."/>
            <person name="Grigoriev I.V."/>
            <person name="Martin F.M."/>
            <person name="Hacquard S."/>
        </authorList>
    </citation>
    <scope>NUCLEOTIDE SEQUENCE</scope>
    <source>
        <strain evidence="1">MPI-CAGE-CH-0235</strain>
    </source>
</reference>
<organism evidence="1 2">
    <name type="scientific">Stachybotrys elegans</name>
    <dbReference type="NCBI Taxonomy" id="80388"/>
    <lineage>
        <taxon>Eukaryota</taxon>
        <taxon>Fungi</taxon>
        <taxon>Dikarya</taxon>
        <taxon>Ascomycota</taxon>
        <taxon>Pezizomycotina</taxon>
        <taxon>Sordariomycetes</taxon>
        <taxon>Hypocreomycetidae</taxon>
        <taxon>Hypocreales</taxon>
        <taxon>Stachybotryaceae</taxon>
        <taxon>Stachybotrys</taxon>
    </lineage>
</organism>
<gene>
    <name evidence="1" type="ORF">B0I35DRAFT_215954</name>
</gene>
<dbReference type="AlphaFoldDB" id="A0A8K0SX90"/>